<accession>A0A381VES8</accession>
<feature type="domain" description="Large ribosomal subunit protein uL5 N-terminal" evidence="5">
    <location>
        <begin position="51"/>
        <end position="107"/>
    </location>
</feature>
<feature type="domain" description="Large ribosomal subunit protein uL5 C-terminal" evidence="6">
    <location>
        <begin position="111"/>
        <end position="203"/>
    </location>
</feature>
<dbReference type="GO" id="GO:0006412">
    <property type="term" value="P:translation"/>
    <property type="evidence" value="ECO:0007669"/>
    <property type="project" value="InterPro"/>
</dbReference>
<evidence type="ECO:0008006" key="8">
    <source>
        <dbReference type="Google" id="ProtNLM"/>
    </source>
</evidence>
<keyword evidence="2" id="KW-0689">Ribosomal protein</keyword>
<dbReference type="Pfam" id="PF00673">
    <property type="entry name" value="Ribosomal_L5_C"/>
    <property type="match status" value="1"/>
</dbReference>
<dbReference type="AlphaFoldDB" id="A0A381VES8"/>
<name>A0A381VES8_9ZZZZ</name>
<protein>
    <recommendedName>
        <fullName evidence="8">50S ribosomal protein L5</fullName>
    </recommendedName>
</protein>
<dbReference type="GO" id="GO:0005840">
    <property type="term" value="C:ribosome"/>
    <property type="evidence" value="ECO:0007669"/>
    <property type="project" value="UniProtKB-KW"/>
</dbReference>
<organism evidence="7">
    <name type="scientific">marine metagenome</name>
    <dbReference type="NCBI Taxonomy" id="408172"/>
    <lineage>
        <taxon>unclassified sequences</taxon>
        <taxon>metagenomes</taxon>
        <taxon>ecological metagenomes</taxon>
    </lineage>
</organism>
<dbReference type="FunFam" id="3.30.1440.10:FF:000001">
    <property type="entry name" value="50S ribosomal protein L5"/>
    <property type="match status" value="1"/>
</dbReference>
<dbReference type="NCBIfam" id="NF000585">
    <property type="entry name" value="PRK00010.1"/>
    <property type="match status" value="1"/>
</dbReference>
<evidence type="ECO:0000313" key="7">
    <source>
        <dbReference type="EMBL" id="SVA38866.1"/>
    </source>
</evidence>
<dbReference type="SUPFAM" id="SSF55282">
    <property type="entry name" value="RL5-like"/>
    <property type="match status" value="1"/>
</dbReference>
<evidence type="ECO:0000256" key="3">
    <source>
        <dbReference type="ARBA" id="ARBA00023274"/>
    </source>
</evidence>
<evidence type="ECO:0000256" key="1">
    <source>
        <dbReference type="ARBA" id="ARBA00008553"/>
    </source>
</evidence>
<dbReference type="GO" id="GO:1990904">
    <property type="term" value="C:ribonucleoprotein complex"/>
    <property type="evidence" value="ECO:0007669"/>
    <property type="project" value="UniProtKB-KW"/>
</dbReference>
<comment type="similarity">
    <text evidence="1">Belongs to the universal ribosomal protein uL5 family.</text>
</comment>
<dbReference type="InterPro" id="IPR002132">
    <property type="entry name" value="Ribosomal_uL5"/>
</dbReference>
<keyword evidence="3" id="KW-0687">Ribonucleoprotein</keyword>
<dbReference type="GO" id="GO:0003735">
    <property type="term" value="F:structural constituent of ribosome"/>
    <property type="evidence" value="ECO:0007669"/>
    <property type="project" value="InterPro"/>
</dbReference>
<dbReference type="InterPro" id="IPR031310">
    <property type="entry name" value="Ribosomal_uL5_N"/>
</dbReference>
<dbReference type="InterPro" id="IPR020930">
    <property type="entry name" value="Ribosomal_uL5_bac-type"/>
</dbReference>
<feature type="region of interest" description="Disordered" evidence="4">
    <location>
        <begin position="1"/>
        <end position="20"/>
    </location>
</feature>
<evidence type="ECO:0000259" key="6">
    <source>
        <dbReference type="Pfam" id="PF00673"/>
    </source>
</evidence>
<reference evidence="7" key="1">
    <citation type="submission" date="2018-05" db="EMBL/GenBank/DDBJ databases">
        <authorList>
            <person name="Lanie J.A."/>
            <person name="Ng W.-L."/>
            <person name="Kazmierczak K.M."/>
            <person name="Andrzejewski T.M."/>
            <person name="Davidsen T.M."/>
            <person name="Wayne K.J."/>
            <person name="Tettelin H."/>
            <person name="Glass J.I."/>
            <person name="Rusch D."/>
            <person name="Podicherti R."/>
            <person name="Tsui H.-C.T."/>
            <person name="Winkler M.E."/>
        </authorList>
    </citation>
    <scope>NUCLEOTIDE SEQUENCE</scope>
</reference>
<dbReference type="Gene3D" id="3.30.1440.10">
    <property type="match status" value="1"/>
</dbReference>
<evidence type="ECO:0000256" key="4">
    <source>
        <dbReference type="SAM" id="MobiDB-lite"/>
    </source>
</evidence>
<dbReference type="InterPro" id="IPR022803">
    <property type="entry name" value="Ribosomal_uL5_dom_sf"/>
</dbReference>
<dbReference type="HAMAP" id="MF_01333_B">
    <property type="entry name" value="Ribosomal_uL5_B"/>
    <property type="match status" value="1"/>
</dbReference>
<dbReference type="Pfam" id="PF00281">
    <property type="entry name" value="Ribosomal_L5"/>
    <property type="match status" value="1"/>
</dbReference>
<evidence type="ECO:0000259" key="5">
    <source>
        <dbReference type="Pfam" id="PF00281"/>
    </source>
</evidence>
<evidence type="ECO:0000256" key="2">
    <source>
        <dbReference type="ARBA" id="ARBA00022980"/>
    </source>
</evidence>
<feature type="compositionally biased region" description="Basic and acidic residues" evidence="4">
    <location>
        <begin position="1"/>
        <end position="10"/>
    </location>
</feature>
<dbReference type="PIRSF" id="PIRSF002161">
    <property type="entry name" value="Ribosomal_L5"/>
    <property type="match status" value="1"/>
</dbReference>
<proteinExistence type="inferred from homology"/>
<dbReference type="PANTHER" id="PTHR11994">
    <property type="entry name" value="60S RIBOSOMAL PROTEIN L11-RELATED"/>
    <property type="match status" value="1"/>
</dbReference>
<dbReference type="InterPro" id="IPR031309">
    <property type="entry name" value="Ribosomal_uL5_C"/>
</dbReference>
<dbReference type="EMBL" id="UINC01008643">
    <property type="protein sequence ID" value="SVA38866.1"/>
    <property type="molecule type" value="Genomic_DNA"/>
</dbReference>
<sequence>MARESKTVKNKDRKAKKKTTQPITVDYIPNLQNRYINGVIPSLTKRFNYMNIMEVPKLITISINMGVGDAKVNPKALESAVDELTRISGQKPVITLSKKDISNFKIRRGFPVGCKVTMRGNRMYEFFERLITVALPRTRDFRGLSFKSFDKRGNFNFGVREQIIFTEINYDKIDSIRGMDINITTTANSDDEAYWLLKEFGFPLMDKPRKSEETIEVA</sequence>
<gene>
    <name evidence="7" type="ORF">METZ01_LOCUS91720</name>
</gene>